<dbReference type="EMBL" id="ABWL02000007">
    <property type="protein sequence ID" value="EFE08607.1"/>
    <property type="molecule type" value="Genomic_DNA"/>
</dbReference>
<dbReference type="AlphaFoldDB" id="D4BBY9"/>
<evidence type="ECO:0000313" key="2">
    <source>
        <dbReference type="Proteomes" id="UP000003880"/>
    </source>
</evidence>
<accession>D4BBY9</accession>
<reference evidence="1 2" key="1">
    <citation type="submission" date="2010-02" db="EMBL/GenBank/DDBJ databases">
        <authorList>
            <person name="Weinstock G."/>
            <person name="Sodergren E."/>
            <person name="Clifton S."/>
            <person name="Fulton L."/>
            <person name="Fulton B."/>
            <person name="Courtney L."/>
            <person name="Fronick C."/>
            <person name="Harrison M."/>
            <person name="Strong C."/>
            <person name="Farmer C."/>
            <person name="Delahaunty K."/>
            <person name="Markovic C."/>
            <person name="Hall O."/>
            <person name="Minx P."/>
            <person name="Tomlinson C."/>
            <person name="Mitreva M."/>
            <person name="Nelson J."/>
            <person name="Hou S."/>
            <person name="Wollam A."/>
            <person name="Pepin K.H."/>
            <person name="Johnson M."/>
            <person name="Bhonagiri V."/>
            <person name="Zhang X."/>
            <person name="Suruliraj S."/>
            <person name="Warren W."/>
            <person name="Chinwalla A."/>
            <person name="Mardis E.R."/>
            <person name="Wilson R.K."/>
        </authorList>
    </citation>
    <scope>NUCLEOTIDE SEQUENCE [LARGE SCALE GENOMIC DNA]</scope>
    <source>
        <strain evidence="1 2">ATCC 29220</strain>
    </source>
</reference>
<protein>
    <submittedName>
        <fullName evidence="1">Uncharacterized protein</fullName>
    </submittedName>
</protein>
<evidence type="ECO:0000313" key="1">
    <source>
        <dbReference type="EMBL" id="EFE08607.1"/>
    </source>
</evidence>
<organism evidence="1 2">
    <name type="scientific">Citrobacter youngae ATCC 29220</name>
    <dbReference type="NCBI Taxonomy" id="500640"/>
    <lineage>
        <taxon>Bacteria</taxon>
        <taxon>Pseudomonadati</taxon>
        <taxon>Pseudomonadota</taxon>
        <taxon>Gammaproteobacteria</taxon>
        <taxon>Enterobacterales</taxon>
        <taxon>Enterobacteriaceae</taxon>
        <taxon>Citrobacter</taxon>
        <taxon>Citrobacter freundii complex</taxon>
    </lineage>
</organism>
<dbReference type="Proteomes" id="UP000003880">
    <property type="component" value="Unassembled WGS sequence"/>
</dbReference>
<comment type="caution">
    <text evidence="1">The sequence shown here is derived from an EMBL/GenBank/DDBJ whole genome shotgun (WGS) entry which is preliminary data.</text>
</comment>
<name>D4BBY9_9ENTR</name>
<sequence>MMGDKLFNRRYNQLEPTELACSLYEELKPTYDLLCGVENKFNSSNRMSALELLCDLSVPYVLYQHILIKLKTLHPGIVCRRVFVSNDEIKSLSLNPQTILLSFRKIDMPEGFTLQSEGDDSVFLLAPGHLSEEEMKDFDTMKDIILYIRKDILSSETKGFVTNALKHFLPYVKIQ</sequence>
<proteinExistence type="predicted"/>
<gene>
    <name evidence="1" type="ORF">CIT292_07930</name>
</gene>
<dbReference type="HOGENOM" id="CLU_1529956_0_0_6"/>